<keyword evidence="3" id="KW-1185">Reference proteome</keyword>
<dbReference type="AlphaFoldDB" id="A0AAJ0U1X7"/>
<evidence type="ECO:0000256" key="1">
    <source>
        <dbReference type="PROSITE-ProRule" id="PRU00339"/>
    </source>
</evidence>
<dbReference type="InterPro" id="IPR019734">
    <property type="entry name" value="TPR_rpt"/>
</dbReference>
<dbReference type="Pfam" id="PF02810">
    <property type="entry name" value="SEC-C"/>
    <property type="match status" value="1"/>
</dbReference>
<feature type="repeat" description="TPR" evidence="1">
    <location>
        <begin position="216"/>
        <end position="249"/>
    </location>
</feature>
<accession>A0AAJ0U1X7</accession>
<evidence type="ECO:0000313" key="3">
    <source>
        <dbReference type="Proteomes" id="UP001296776"/>
    </source>
</evidence>
<dbReference type="Pfam" id="PF04910">
    <property type="entry name" value="Tcf25"/>
    <property type="match status" value="1"/>
</dbReference>
<evidence type="ECO:0000313" key="2">
    <source>
        <dbReference type="EMBL" id="MBK1703573.1"/>
    </source>
</evidence>
<dbReference type="InterPro" id="IPR011990">
    <property type="entry name" value="TPR-like_helical_dom_sf"/>
</dbReference>
<proteinExistence type="predicted"/>
<sequence>MMQTETTDPQRMEQVLRDAVRQIADDGDLGRFLDWSRTQIPAALDVESDLMDGEAQRLGAMLGLAIWNATPRAEHDWRPPPLATPRDDDPCFCGSGLSYRDCCEPLGPLPDLPIELIWDLLIDELPDEPVQDALRRRAVPETLLAKVAERWLERERPGRAAALLEPLFRGDLAALDSRYEPALDILCDALDALDHWKKKQAFLLRVTDEGSRELKAVAWQRFTMMFMDDGELDYADEAFEQALRHGPDNPSTALLEITLLAARHDDERARSRAQFWCHRLRRAGGAEPGLIAFLEEAMVDPQEALVWSHSAAMDPKLLTLCQWVRSCSTQPPVSYQVEPLDDPMQAGAGIQLSLFPDDNETPAGQGSVPSGAAAALLPTTELRQVEREWHRIFPASKPYSTQLSALDDGGVWETDDWLRFLAAQPVAANSLDILDDLATALYEHPESSLPWVAHTLLGPLYARAIAILDRTLAAHDLSCLPWSAERNRPALRLLFRAYLHEAEAGRDQAAAALIERLLMLNPQDNHGARAELMNHYLRAHSDQQALELARRFPNDVLADLAYGEVLALYRLGQQEHAARALSRAVHRLPRIPRFLLRKRIKRPALDHTGFTPGAEDQAWLYREAMRDVWEAEPGLLNWMKKRLTA</sequence>
<evidence type="ECO:0008006" key="4">
    <source>
        <dbReference type="Google" id="ProtNLM"/>
    </source>
</evidence>
<dbReference type="EMBL" id="NRSJ01000003">
    <property type="protein sequence ID" value="MBK1703573.1"/>
    <property type="molecule type" value="Genomic_DNA"/>
</dbReference>
<organism evidence="2 3">
    <name type="scientific">Halochromatium glycolicum</name>
    <dbReference type="NCBI Taxonomy" id="85075"/>
    <lineage>
        <taxon>Bacteria</taxon>
        <taxon>Pseudomonadati</taxon>
        <taxon>Pseudomonadota</taxon>
        <taxon>Gammaproteobacteria</taxon>
        <taxon>Chromatiales</taxon>
        <taxon>Chromatiaceae</taxon>
        <taxon>Halochromatium</taxon>
    </lineage>
</organism>
<dbReference type="PROSITE" id="PS50005">
    <property type="entry name" value="TPR"/>
    <property type="match status" value="1"/>
</dbReference>
<dbReference type="InterPro" id="IPR006994">
    <property type="entry name" value="TCF25/Rqc1"/>
</dbReference>
<dbReference type="InterPro" id="IPR004027">
    <property type="entry name" value="SEC_C_motif"/>
</dbReference>
<reference evidence="2" key="1">
    <citation type="submission" date="2017-08" db="EMBL/GenBank/DDBJ databases">
        <authorList>
            <person name="Imhoff J.F."/>
            <person name="Rahn T."/>
            <person name="Kuenzel S."/>
            <person name="Neulinger S.C."/>
        </authorList>
    </citation>
    <scope>NUCLEOTIDE SEQUENCE</scope>
    <source>
        <strain evidence="2">DSM 11080</strain>
    </source>
</reference>
<reference evidence="2" key="2">
    <citation type="journal article" date="2020" name="Microorganisms">
        <title>Osmotic Adaptation and Compatible Solute Biosynthesis of Phototrophic Bacteria as Revealed from Genome Analyses.</title>
        <authorList>
            <person name="Imhoff J.F."/>
            <person name="Rahn T."/>
            <person name="Kunzel S."/>
            <person name="Keller A."/>
            <person name="Neulinger S.C."/>
        </authorList>
    </citation>
    <scope>NUCLEOTIDE SEQUENCE</scope>
    <source>
        <strain evidence="2">DSM 11080</strain>
    </source>
</reference>
<comment type="caution">
    <text evidence="2">The sequence shown here is derived from an EMBL/GenBank/DDBJ whole genome shotgun (WGS) entry which is preliminary data.</text>
</comment>
<gene>
    <name evidence="2" type="ORF">CKO40_03130</name>
</gene>
<protein>
    <recommendedName>
        <fullName evidence="4">SEC-C motif-containing protein</fullName>
    </recommendedName>
</protein>
<dbReference type="Gene3D" id="1.25.40.10">
    <property type="entry name" value="Tetratricopeptide repeat domain"/>
    <property type="match status" value="1"/>
</dbReference>
<name>A0AAJ0U1X7_9GAMM</name>
<dbReference type="Proteomes" id="UP001296776">
    <property type="component" value="Unassembled WGS sequence"/>
</dbReference>
<keyword evidence="1" id="KW-0802">TPR repeat</keyword>